<dbReference type="PANTHER" id="PTHR31165:SF2">
    <property type="entry name" value="ALOG DOMAIN-CONTAINING PROTEIN"/>
    <property type="match status" value="1"/>
</dbReference>
<sequence length="176" mass="20028">MERKKNKIIFPYWIKPYYGICALFVVPAPRFTEFQESLRNKPFERQKDSLEVQLSSFLRSLVHPKKFSAAIAEDIVKFLISIDAAEKQKLHIGSSSSKTCSCPKRLAAGTVDSYIGKLRSIFNRLGRTGFSNPLAHPCVKEYLMFAVSLFYDKFTRLIAYLRGLIAEGSVLTYSSQ</sequence>
<keyword evidence="4" id="KW-0238">DNA-binding</keyword>
<evidence type="ECO:0000313" key="9">
    <source>
        <dbReference type="Proteomes" id="UP001159405"/>
    </source>
</evidence>
<comment type="caution">
    <text evidence="8">The sequence shown here is derived from an EMBL/GenBank/DDBJ whole genome shotgun (WGS) entry which is preliminary data.</text>
</comment>
<feature type="domain" description="ALOG" evidence="7">
    <location>
        <begin position="42"/>
        <end position="162"/>
    </location>
</feature>
<reference evidence="8 9" key="1">
    <citation type="submission" date="2022-05" db="EMBL/GenBank/DDBJ databases">
        <authorList>
            <consortium name="Genoscope - CEA"/>
            <person name="William W."/>
        </authorList>
    </citation>
    <scope>NUCLEOTIDE SEQUENCE [LARGE SCALE GENOMIC DNA]</scope>
</reference>
<keyword evidence="9" id="KW-1185">Reference proteome</keyword>
<comment type="similarity">
    <text evidence="2">Belongs to the plant homeotic and developmental regulators ALOG protein family.</text>
</comment>
<proteinExistence type="inferred from homology"/>
<keyword evidence="6" id="KW-0539">Nucleus</keyword>
<dbReference type="InterPro" id="IPR040222">
    <property type="entry name" value="ALOG"/>
</dbReference>
<accession>A0ABN8SCR4</accession>
<dbReference type="Pfam" id="PF04852">
    <property type="entry name" value="ALOG_dom"/>
    <property type="match status" value="1"/>
</dbReference>
<comment type="subcellular location">
    <subcellularLocation>
        <location evidence="1">Nucleus</location>
    </subcellularLocation>
</comment>
<gene>
    <name evidence="8" type="ORF">PLOB_00043836</name>
</gene>
<dbReference type="PANTHER" id="PTHR31165">
    <property type="entry name" value="PROTEIN G1-LIKE2"/>
    <property type="match status" value="1"/>
</dbReference>
<evidence type="ECO:0000256" key="4">
    <source>
        <dbReference type="ARBA" id="ARBA00023125"/>
    </source>
</evidence>
<dbReference type="InterPro" id="IPR006936">
    <property type="entry name" value="ALOG_dom"/>
</dbReference>
<dbReference type="Proteomes" id="UP001159405">
    <property type="component" value="Unassembled WGS sequence"/>
</dbReference>
<organism evidence="8 9">
    <name type="scientific">Porites lobata</name>
    <dbReference type="NCBI Taxonomy" id="104759"/>
    <lineage>
        <taxon>Eukaryota</taxon>
        <taxon>Metazoa</taxon>
        <taxon>Cnidaria</taxon>
        <taxon>Anthozoa</taxon>
        <taxon>Hexacorallia</taxon>
        <taxon>Scleractinia</taxon>
        <taxon>Fungiina</taxon>
        <taxon>Poritidae</taxon>
        <taxon>Porites</taxon>
    </lineage>
</organism>
<dbReference type="EMBL" id="CALNXK010000728">
    <property type="protein sequence ID" value="CAH3189502.1"/>
    <property type="molecule type" value="Genomic_DNA"/>
</dbReference>
<evidence type="ECO:0000256" key="1">
    <source>
        <dbReference type="ARBA" id="ARBA00004123"/>
    </source>
</evidence>
<name>A0ABN8SCR4_9CNID</name>
<evidence type="ECO:0000313" key="8">
    <source>
        <dbReference type="EMBL" id="CAH3189502.1"/>
    </source>
</evidence>
<dbReference type="PROSITE" id="PS51697">
    <property type="entry name" value="ALOG"/>
    <property type="match status" value="1"/>
</dbReference>
<evidence type="ECO:0000259" key="7">
    <source>
        <dbReference type="PROSITE" id="PS51697"/>
    </source>
</evidence>
<evidence type="ECO:0000256" key="6">
    <source>
        <dbReference type="ARBA" id="ARBA00023242"/>
    </source>
</evidence>
<evidence type="ECO:0000256" key="5">
    <source>
        <dbReference type="ARBA" id="ARBA00023163"/>
    </source>
</evidence>
<evidence type="ECO:0000256" key="3">
    <source>
        <dbReference type="ARBA" id="ARBA00023015"/>
    </source>
</evidence>
<keyword evidence="5" id="KW-0804">Transcription</keyword>
<evidence type="ECO:0000256" key="2">
    <source>
        <dbReference type="ARBA" id="ARBA00010308"/>
    </source>
</evidence>
<keyword evidence="3" id="KW-0805">Transcription regulation</keyword>
<protein>
    <recommendedName>
        <fullName evidence="7">ALOG domain-containing protein</fullName>
    </recommendedName>
</protein>